<keyword evidence="1" id="KW-0472">Membrane</keyword>
<feature type="transmembrane region" description="Helical" evidence="1">
    <location>
        <begin position="60"/>
        <end position="82"/>
    </location>
</feature>
<evidence type="ECO:0000313" key="3">
    <source>
        <dbReference type="Proteomes" id="UP001143309"/>
    </source>
</evidence>
<dbReference type="RefSeq" id="WP_271200814.1">
    <property type="nucleotide sequence ID" value="NZ_BSFL01000002.1"/>
</dbReference>
<accession>A0A9W6N7F3</accession>
<keyword evidence="3" id="KW-1185">Reference proteome</keyword>
<sequence>MFEPPSSLAAFSQVVALVSTTKTAALFSAVGLILTFFALGALVKLMGTGDPATTPRWQKVVAGLSLTAGLVFMVAGPSIALLENSQTKIKLVPKSIALDRLENNERVDWLIRMVPYYPNRQPELAASKLLRLGPEKVKYVFVGSYQELKGRTVESAIAMIGGAYQRGQHVAAVIFTRSGEYPIVPANARGLLQVIQRIEAGVGADIEKPFLKAGRLNEVELANLESDQIHSYRFASYRGHYQRFCQLAHAFRCQKRAFDVSGLISEINADWHPAGAAVTPAVDPCDNSPTYCTHEAWPALRSALEPTFGARVFLMENKPIPDLRNRYLIDFENPAQQLIPEIGDAEVSP</sequence>
<reference evidence="2" key="2">
    <citation type="submission" date="2023-01" db="EMBL/GenBank/DDBJ databases">
        <authorList>
            <person name="Sun Q."/>
            <person name="Evtushenko L."/>
        </authorList>
    </citation>
    <scope>NUCLEOTIDE SEQUENCE</scope>
    <source>
        <strain evidence="2">VKM B-2748</strain>
    </source>
</reference>
<evidence type="ECO:0000256" key="1">
    <source>
        <dbReference type="SAM" id="Phobius"/>
    </source>
</evidence>
<protein>
    <submittedName>
        <fullName evidence="2">Uncharacterized protein</fullName>
    </submittedName>
</protein>
<name>A0A9W6N7F3_9HYPH</name>
<organism evidence="2 3">
    <name type="scientific">Methylopila turkensis</name>
    <dbReference type="NCBI Taxonomy" id="1437816"/>
    <lineage>
        <taxon>Bacteria</taxon>
        <taxon>Pseudomonadati</taxon>
        <taxon>Pseudomonadota</taxon>
        <taxon>Alphaproteobacteria</taxon>
        <taxon>Hyphomicrobiales</taxon>
        <taxon>Methylopilaceae</taxon>
        <taxon>Methylopila</taxon>
    </lineage>
</organism>
<keyword evidence="1" id="KW-1133">Transmembrane helix</keyword>
<dbReference type="Proteomes" id="UP001143309">
    <property type="component" value="Unassembled WGS sequence"/>
</dbReference>
<keyword evidence="1" id="KW-0812">Transmembrane</keyword>
<reference evidence="2" key="1">
    <citation type="journal article" date="2014" name="Int. J. Syst. Evol. Microbiol.">
        <title>Complete genome sequence of Corynebacterium casei LMG S-19264T (=DSM 44701T), isolated from a smear-ripened cheese.</title>
        <authorList>
            <consortium name="US DOE Joint Genome Institute (JGI-PGF)"/>
            <person name="Walter F."/>
            <person name="Albersmeier A."/>
            <person name="Kalinowski J."/>
            <person name="Ruckert C."/>
        </authorList>
    </citation>
    <scope>NUCLEOTIDE SEQUENCE</scope>
    <source>
        <strain evidence="2">VKM B-2748</strain>
    </source>
</reference>
<evidence type="ECO:0000313" key="2">
    <source>
        <dbReference type="EMBL" id="GLK80352.1"/>
    </source>
</evidence>
<dbReference type="EMBL" id="BSFL01000002">
    <property type="protein sequence ID" value="GLK80352.1"/>
    <property type="molecule type" value="Genomic_DNA"/>
</dbReference>
<dbReference type="AlphaFoldDB" id="A0A9W6N7F3"/>
<gene>
    <name evidence="2" type="ORF">GCM10008174_20930</name>
</gene>
<proteinExistence type="predicted"/>
<comment type="caution">
    <text evidence="2">The sequence shown here is derived from an EMBL/GenBank/DDBJ whole genome shotgun (WGS) entry which is preliminary data.</text>
</comment>
<feature type="transmembrane region" description="Helical" evidence="1">
    <location>
        <begin position="24"/>
        <end position="48"/>
    </location>
</feature>